<keyword evidence="9" id="KW-1185">Reference proteome</keyword>
<keyword evidence="3" id="KW-1003">Cell membrane</keyword>
<sequence>MLGTIIAAIVVGLIAGFIARAVVPGRQSMGIGATILLGIIGSFIGGFLGALIFGKDLQDGFFQPSGIIGSIIGAIIALLIWGAVKGRSGRTV</sequence>
<keyword evidence="4 7" id="KW-0812">Transmembrane</keyword>
<evidence type="ECO:0000256" key="2">
    <source>
        <dbReference type="ARBA" id="ARBA00011006"/>
    </source>
</evidence>
<comment type="caution">
    <text evidence="8">The sequence shown here is derived from an EMBL/GenBank/DDBJ whole genome shotgun (WGS) entry which is preliminary data.</text>
</comment>
<dbReference type="PANTHER" id="PTHR33884">
    <property type="entry name" value="UPF0410 PROTEIN YMGE"/>
    <property type="match status" value="1"/>
</dbReference>
<gene>
    <name evidence="8" type="ORF">D1781_03860</name>
</gene>
<evidence type="ECO:0000256" key="7">
    <source>
        <dbReference type="SAM" id="Phobius"/>
    </source>
</evidence>
<evidence type="ECO:0000256" key="4">
    <source>
        <dbReference type="ARBA" id="ARBA00022692"/>
    </source>
</evidence>
<keyword evidence="5 7" id="KW-1133">Transmembrane helix</keyword>
<accession>A0A3A1UAU6</accession>
<evidence type="ECO:0000313" key="8">
    <source>
        <dbReference type="EMBL" id="RIX31359.1"/>
    </source>
</evidence>
<evidence type="ECO:0000256" key="3">
    <source>
        <dbReference type="ARBA" id="ARBA00022475"/>
    </source>
</evidence>
<evidence type="ECO:0000256" key="6">
    <source>
        <dbReference type="ARBA" id="ARBA00023136"/>
    </source>
</evidence>
<feature type="transmembrane region" description="Helical" evidence="7">
    <location>
        <begin position="66"/>
        <end position="84"/>
    </location>
</feature>
<reference evidence="9" key="1">
    <citation type="submission" date="2018-09" db="EMBL/GenBank/DDBJ databases">
        <authorList>
            <person name="Kim I."/>
        </authorList>
    </citation>
    <scope>NUCLEOTIDE SEQUENCE [LARGE SCALE GENOMIC DNA]</scope>
    <source>
        <strain evidence="9">DD4a</strain>
    </source>
</reference>
<keyword evidence="6 7" id="KW-0472">Membrane</keyword>
<dbReference type="PANTHER" id="PTHR33884:SF3">
    <property type="entry name" value="UPF0410 PROTEIN YMGE"/>
    <property type="match status" value="1"/>
</dbReference>
<feature type="transmembrane region" description="Helical" evidence="7">
    <location>
        <begin position="6"/>
        <end position="23"/>
    </location>
</feature>
<evidence type="ECO:0000256" key="1">
    <source>
        <dbReference type="ARBA" id="ARBA00004651"/>
    </source>
</evidence>
<name>A0A3A1UAU6_9MICO</name>
<organism evidence="8 9">
    <name type="scientific">Amnibacterium setariae</name>
    <dbReference type="NCBI Taxonomy" id="2306585"/>
    <lineage>
        <taxon>Bacteria</taxon>
        <taxon>Bacillati</taxon>
        <taxon>Actinomycetota</taxon>
        <taxon>Actinomycetes</taxon>
        <taxon>Micrococcales</taxon>
        <taxon>Microbacteriaceae</taxon>
        <taxon>Amnibacterium</taxon>
    </lineage>
</organism>
<evidence type="ECO:0000256" key="5">
    <source>
        <dbReference type="ARBA" id="ARBA00022989"/>
    </source>
</evidence>
<proteinExistence type="inferred from homology"/>
<evidence type="ECO:0000313" key="9">
    <source>
        <dbReference type="Proteomes" id="UP000265742"/>
    </source>
</evidence>
<protein>
    <submittedName>
        <fullName evidence="8">GlsB/YeaQ/YmgE family stress response membrane protein</fullName>
    </submittedName>
</protein>
<comment type="subcellular location">
    <subcellularLocation>
        <location evidence="1">Cell membrane</location>
        <topology evidence="1">Multi-pass membrane protein</topology>
    </subcellularLocation>
</comment>
<dbReference type="Proteomes" id="UP000265742">
    <property type="component" value="Unassembled WGS sequence"/>
</dbReference>
<comment type="similarity">
    <text evidence="2">Belongs to the UPF0410 family.</text>
</comment>
<dbReference type="EMBL" id="QXTG01000001">
    <property type="protein sequence ID" value="RIX31359.1"/>
    <property type="molecule type" value="Genomic_DNA"/>
</dbReference>
<dbReference type="AlphaFoldDB" id="A0A3A1UAU6"/>
<dbReference type="InterPro" id="IPR007341">
    <property type="entry name" value="Transgly_assoc"/>
</dbReference>
<dbReference type="GO" id="GO:0005886">
    <property type="term" value="C:plasma membrane"/>
    <property type="evidence" value="ECO:0007669"/>
    <property type="project" value="UniProtKB-SubCell"/>
</dbReference>
<feature type="transmembrane region" description="Helical" evidence="7">
    <location>
        <begin position="35"/>
        <end position="54"/>
    </location>
</feature>
<dbReference type="Pfam" id="PF04226">
    <property type="entry name" value="Transgly_assoc"/>
    <property type="match status" value="1"/>
</dbReference>